<name>A0A2T0SHA7_9BACT</name>
<feature type="transmembrane region" description="Helical" evidence="1">
    <location>
        <begin position="163"/>
        <end position="181"/>
    </location>
</feature>
<evidence type="ECO:0000313" key="3">
    <source>
        <dbReference type="Proteomes" id="UP000238375"/>
    </source>
</evidence>
<dbReference type="EMBL" id="PVTE01000020">
    <property type="protein sequence ID" value="PRY32800.1"/>
    <property type="molecule type" value="Genomic_DNA"/>
</dbReference>
<dbReference type="RefSeq" id="WP_106139679.1">
    <property type="nucleotide sequence ID" value="NZ_PVTE01000020.1"/>
</dbReference>
<keyword evidence="1" id="KW-1133">Transmembrane helix</keyword>
<dbReference type="OrthoDB" id="848790at2"/>
<comment type="caution">
    <text evidence="2">The sequence shown here is derived from an EMBL/GenBank/DDBJ whole genome shotgun (WGS) entry which is preliminary data.</text>
</comment>
<evidence type="ECO:0000313" key="2">
    <source>
        <dbReference type="EMBL" id="PRY32800.1"/>
    </source>
</evidence>
<reference evidence="2 3" key="1">
    <citation type="submission" date="2018-03" db="EMBL/GenBank/DDBJ databases">
        <title>Genomic Encyclopedia of Archaeal and Bacterial Type Strains, Phase II (KMG-II): from individual species to whole genera.</title>
        <authorList>
            <person name="Goeker M."/>
        </authorList>
    </citation>
    <scope>NUCLEOTIDE SEQUENCE [LARGE SCALE GENOMIC DNA]</scope>
    <source>
        <strain evidence="2 3">DSM 28354</strain>
    </source>
</reference>
<sequence length="315" mass="34920">MNRLVLLLLAIGLTGGALWAQPQPAGLPVGRFLTDSIEIGRPFQYTFSYHHAAGVDVLFPDTATQFRPFRVTQVTVTPTVTTGSISRDSAVYTLVSFSVDPLQTIKPPVRLINAADCTTIESRPDTVFLRSRLTTRPGQPMATTLASDTRLAPLRQQFNYPRLLQVVGLLCLSLLVLLLLFGKWLRQQGRLYQLSRRHNRFLAEHDRLTTNLSSETIADTANQVTVSWKAYMGQLSGQAYAALTTSEIADLTGDDRVADALRTTDRMIYGGAFSEQSVGALRVLRDVAEQTYVRCRQQILQPTSNPPEPQTDEPN</sequence>
<dbReference type="Proteomes" id="UP000238375">
    <property type="component" value="Unassembled WGS sequence"/>
</dbReference>
<dbReference type="AlphaFoldDB" id="A0A2T0SHA7"/>
<proteinExistence type="predicted"/>
<accession>A0A2T0SHA7</accession>
<organism evidence="2 3">
    <name type="scientific">Spirosoma oryzae</name>
    <dbReference type="NCBI Taxonomy" id="1469603"/>
    <lineage>
        <taxon>Bacteria</taxon>
        <taxon>Pseudomonadati</taxon>
        <taxon>Bacteroidota</taxon>
        <taxon>Cytophagia</taxon>
        <taxon>Cytophagales</taxon>
        <taxon>Cytophagaceae</taxon>
        <taxon>Spirosoma</taxon>
    </lineage>
</organism>
<keyword evidence="1" id="KW-0812">Transmembrane</keyword>
<keyword evidence="3" id="KW-1185">Reference proteome</keyword>
<evidence type="ECO:0000256" key="1">
    <source>
        <dbReference type="SAM" id="Phobius"/>
    </source>
</evidence>
<keyword evidence="1" id="KW-0472">Membrane</keyword>
<protein>
    <submittedName>
        <fullName evidence="2">Uncharacterized protein</fullName>
    </submittedName>
</protein>
<gene>
    <name evidence="2" type="ORF">CLV58_12051</name>
</gene>